<evidence type="ECO:0000256" key="10">
    <source>
        <dbReference type="ARBA" id="ARBA00048205"/>
    </source>
</evidence>
<protein>
    <recommendedName>
        <fullName evidence="12">tRNA-dihydrouridine synthase</fullName>
        <ecNumber evidence="12">1.3.1.-</ecNumber>
    </recommendedName>
</protein>
<comment type="catalytic activity">
    <reaction evidence="10">
        <text>a 5,6-dihydrouridine in tRNA + NADP(+) = a uridine in tRNA + NADPH + H(+)</text>
        <dbReference type="Rhea" id="RHEA:23624"/>
        <dbReference type="Rhea" id="RHEA-COMP:13339"/>
        <dbReference type="Rhea" id="RHEA-COMP:13887"/>
        <dbReference type="ChEBI" id="CHEBI:15378"/>
        <dbReference type="ChEBI" id="CHEBI:57783"/>
        <dbReference type="ChEBI" id="CHEBI:58349"/>
        <dbReference type="ChEBI" id="CHEBI:65315"/>
        <dbReference type="ChEBI" id="CHEBI:74443"/>
    </reaction>
</comment>
<evidence type="ECO:0000256" key="8">
    <source>
        <dbReference type="ARBA" id="ARBA00022884"/>
    </source>
</evidence>
<dbReference type="GO" id="GO:0000049">
    <property type="term" value="F:tRNA binding"/>
    <property type="evidence" value="ECO:0007669"/>
    <property type="project" value="UniProtKB-KW"/>
</dbReference>
<sequence>MKKIYVAPIAGVTDFIYRKILNEFQPDLMFTEMVSVNAVQMGNKKTVDVMLKLHENDGVQIFGKDIELMKDTAIFLEEKGVKNIDVNMGCPMPKITKNGYGAALLEDKEHVKKLLTTIKNSLKEETKFSIKIRVGYKDSKDPLFFAKLAEDLNLSHITIHGRTREQMYTGIANWEIIKDIKSKVNIPVIGNGDIFTAEDAMEKINYSNVDGIMLARGIFGNPWLIQQIREKISFGEVKTIPTILDKLNMAIKHVNYAREYIDKPFYYEIRKHLCWYIKGMKNATKLKDEINHIDNYKELLNKLEEFKLLQKED</sequence>
<comment type="caution">
    <text evidence="16">The sequence shown here is derived from an EMBL/GenBank/DDBJ whole genome shotgun (WGS) entry which is preliminary data.</text>
</comment>
<dbReference type="Gene3D" id="1.10.1200.80">
    <property type="entry name" value="Putative flavin oxidoreducatase, domain 2"/>
    <property type="match status" value="1"/>
</dbReference>
<dbReference type="AlphaFoldDB" id="A0AA46DY23"/>
<evidence type="ECO:0000256" key="4">
    <source>
        <dbReference type="ARBA" id="ARBA00022630"/>
    </source>
</evidence>
<dbReference type="GO" id="GO:0050660">
    <property type="term" value="F:flavin adenine dinucleotide binding"/>
    <property type="evidence" value="ECO:0007669"/>
    <property type="project" value="InterPro"/>
</dbReference>
<dbReference type="SUPFAM" id="SSF51395">
    <property type="entry name" value="FMN-linked oxidoreductases"/>
    <property type="match status" value="1"/>
</dbReference>
<proteinExistence type="inferred from homology"/>
<evidence type="ECO:0000256" key="11">
    <source>
        <dbReference type="ARBA" id="ARBA00048802"/>
    </source>
</evidence>
<feature type="domain" description="DUS-like FMN-binding" evidence="15">
    <location>
        <begin position="6"/>
        <end position="306"/>
    </location>
</feature>
<feature type="binding site" evidence="14">
    <location>
        <position position="160"/>
    </location>
    <ligand>
        <name>FMN</name>
        <dbReference type="ChEBI" id="CHEBI:58210"/>
    </ligand>
</feature>
<keyword evidence="14" id="KW-0547">Nucleotide-binding</keyword>
<accession>A0AA46DY23</accession>
<feature type="binding site" evidence="14">
    <location>
        <position position="60"/>
    </location>
    <ligand>
        <name>FMN</name>
        <dbReference type="ChEBI" id="CHEBI:58210"/>
    </ligand>
</feature>
<evidence type="ECO:0000256" key="3">
    <source>
        <dbReference type="ARBA" id="ARBA00022555"/>
    </source>
</evidence>
<dbReference type="InterPro" id="IPR001269">
    <property type="entry name" value="DUS_fam"/>
</dbReference>
<dbReference type="Gene3D" id="3.20.20.70">
    <property type="entry name" value="Aldolase class I"/>
    <property type="match status" value="1"/>
</dbReference>
<evidence type="ECO:0000313" key="17">
    <source>
        <dbReference type="Proteomes" id="UP000294678"/>
    </source>
</evidence>
<dbReference type="PIRSF" id="PIRSF006621">
    <property type="entry name" value="Dus"/>
    <property type="match status" value="1"/>
</dbReference>
<keyword evidence="9 12" id="KW-0560">Oxidoreductase</keyword>
<dbReference type="InterPro" id="IPR035587">
    <property type="entry name" value="DUS-like_FMN-bd"/>
</dbReference>
<dbReference type="GO" id="GO:0017150">
    <property type="term" value="F:tRNA dihydrouridine synthase activity"/>
    <property type="evidence" value="ECO:0007669"/>
    <property type="project" value="InterPro"/>
</dbReference>
<dbReference type="InterPro" id="IPR013785">
    <property type="entry name" value="Aldolase_TIM"/>
</dbReference>
<comment type="catalytic activity">
    <reaction evidence="11">
        <text>a 5,6-dihydrouridine in tRNA + NAD(+) = a uridine in tRNA + NADH + H(+)</text>
        <dbReference type="Rhea" id="RHEA:54452"/>
        <dbReference type="Rhea" id="RHEA-COMP:13339"/>
        <dbReference type="Rhea" id="RHEA-COMP:13887"/>
        <dbReference type="ChEBI" id="CHEBI:15378"/>
        <dbReference type="ChEBI" id="CHEBI:57540"/>
        <dbReference type="ChEBI" id="CHEBI:57945"/>
        <dbReference type="ChEBI" id="CHEBI:65315"/>
        <dbReference type="ChEBI" id="CHEBI:74443"/>
    </reaction>
</comment>
<comment type="similarity">
    <text evidence="12">Belongs to the dus family.</text>
</comment>
<evidence type="ECO:0000256" key="14">
    <source>
        <dbReference type="PIRSR" id="PIRSR006621-2"/>
    </source>
</evidence>
<evidence type="ECO:0000256" key="12">
    <source>
        <dbReference type="PIRNR" id="PIRNR006621"/>
    </source>
</evidence>
<evidence type="ECO:0000256" key="2">
    <source>
        <dbReference type="ARBA" id="ARBA00002790"/>
    </source>
</evidence>
<comment type="function">
    <text evidence="2 12">Catalyzes the synthesis of 5,6-dihydrouridine (D), a modified base found in the D-loop of most tRNAs, via the reduction of the C5-C6 double bond in target uridines.</text>
</comment>
<dbReference type="RefSeq" id="WP_134113432.1">
    <property type="nucleotide sequence ID" value="NZ_SOBG01000006.1"/>
</dbReference>
<evidence type="ECO:0000256" key="13">
    <source>
        <dbReference type="PIRSR" id="PIRSR006621-1"/>
    </source>
</evidence>
<evidence type="ECO:0000256" key="6">
    <source>
        <dbReference type="ARBA" id="ARBA00022694"/>
    </source>
</evidence>
<evidence type="ECO:0000256" key="9">
    <source>
        <dbReference type="ARBA" id="ARBA00023002"/>
    </source>
</evidence>
<dbReference type="PANTHER" id="PTHR45846:SF1">
    <property type="entry name" value="TRNA-DIHYDROURIDINE(47) SYNTHASE [NAD(P)(+)]-LIKE"/>
    <property type="match status" value="1"/>
</dbReference>
<keyword evidence="3" id="KW-0820">tRNA-binding</keyword>
<dbReference type="Pfam" id="PF01207">
    <property type="entry name" value="Dus"/>
    <property type="match status" value="1"/>
</dbReference>
<evidence type="ECO:0000313" key="16">
    <source>
        <dbReference type="EMBL" id="TDT69221.1"/>
    </source>
</evidence>
<keyword evidence="8" id="KW-0694">RNA-binding</keyword>
<name>A0AA46DY23_9FUSO</name>
<dbReference type="CDD" id="cd02801">
    <property type="entry name" value="DUS_like_FMN"/>
    <property type="match status" value="1"/>
</dbReference>
<gene>
    <name evidence="16" type="ORF">EV215_1563</name>
</gene>
<comment type="cofactor">
    <cofactor evidence="1 12 14">
        <name>FMN</name>
        <dbReference type="ChEBI" id="CHEBI:58210"/>
    </cofactor>
</comment>
<dbReference type="PANTHER" id="PTHR45846">
    <property type="entry name" value="TRNA-DIHYDROURIDINE(47) SYNTHASE [NAD(P)(+)]-LIKE"/>
    <property type="match status" value="1"/>
</dbReference>
<dbReference type="EMBL" id="SOBG01000006">
    <property type="protein sequence ID" value="TDT69221.1"/>
    <property type="molecule type" value="Genomic_DNA"/>
</dbReference>
<dbReference type="Proteomes" id="UP000294678">
    <property type="component" value="Unassembled WGS sequence"/>
</dbReference>
<feature type="binding site" evidence="14">
    <location>
        <begin position="215"/>
        <end position="216"/>
    </location>
    <ligand>
        <name>FMN</name>
        <dbReference type="ChEBI" id="CHEBI:58210"/>
    </ligand>
</feature>
<evidence type="ECO:0000256" key="7">
    <source>
        <dbReference type="ARBA" id="ARBA00022857"/>
    </source>
</evidence>
<evidence type="ECO:0000259" key="15">
    <source>
        <dbReference type="Pfam" id="PF01207"/>
    </source>
</evidence>
<keyword evidence="5 12" id="KW-0288">FMN</keyword>
<feature type="binding site" evidence="14">
    <location>
        <position position="131"/>
    </location>
    <ligand>
        <name>FMN</name>
        <dbReference type="ChEBI" id="CHEBI:58210"/>
    </ligand>
</feature>
<dbReference type="InterPro" id="IPR004652">
    <property type="entry name" value="DusB-like"/>
</dbReference>
<feature type="active site" description="Proton donor" evidence="13">
    <location>
        <position position="90"/>
    </location>
</feature>
<dbReference type="PROSITE" id="PS01136">
    <property type="entry name" value="UPF0034"/>
    <property type="match status" value="1"/>
</dbReference>
<dbReference type="NCBIfam" id="TIGR00737">
    <property type="entry name" value="nifR3_yhdG"/>
    <property type="match status" value="1"/>
</dbReference>
<dbReference type="InterPro" id="IPR018517">
    <property type="entry name" value="tRNA_hU_synthase_CS"/>
</dbReference>
<keyword evidence="4 12" id="KW-0285">Flavoprotein</keyword>
<dbReference type="InterPro" id="IPR024036">
    <property type="entry name" value="tRNA-dHydroUridine_Synthase_C"/>
</dbReference>
<keyword evidence="6 12" id="KW-0819">tRNA processing</keyword>
<evidence type="ECO:0000256" key="5">
    <source>
        <dbReference type="ARBA" id="ARBA00022643"/>
    </source>
</evidence>
<keyword evidence="17" id="KW-1185">Reference proteome</keyword>
<reference evidence="16 17" key="1">
    <citation type="submission" date="2019-03" db="EMBL/GenBank/DDBJ databases">
        <title>Genomic Encyclopedia of Type Strains, Phase IV (KMG-IV): sequencing the most valuable type-strain genomes for metagenomic binning, comparative biology and taxonomic classification.</title>
        <authorList>
            <person name="Goeker M."/>
        </authorList>
    </citation>
    <scope>NUCLEOTIDE SEQUENCE [LARGE SCALE GENOMIC DNA]</scope>
    <source>
        <strain evidence="16 17">DSM 100055</strain>
    </source>
</reference>
<dbReference type="EC" id="1.3.1.-" evidence="12"/>
<keyword evidence="7" id="KW-0521">NADP</keyword>
<evidence type="ECO:0000256" key="1">
    <source>
        <dbReference type="ARBA" id="ARBA00001917"/>
    </source>
</evidence>
<organism evidence="16 17">
    <name type="scientific">Hypnocyclicus thermotrophus</name>
    <dbReference type="NCBI Taxonomy" id="1627895"/>
    <lineage>
        <taxon>Bacteria</taxon>
        <taxon>Fusobacteriati</taxon>
        <taxon>Fusobacteriota</taxon>
        <taxon>Fusobacteriia</taxon>
        <taxon>Fusobacteriales</taxon>
        <taxon>Fusobacteriaceae</taxon>
        <taxon>Hypnocyclicus</taxon>
    </lineage>
</organism>